<evidence type="ECO:0000313" key="2">
    <source>
        <dbReference type="Proteomes" id="UP000219369"/>
    </source>
</evidence>
<reference evidence="2" key="1">
    <citation type="submission" date="2016-09" db="EMBL/GenBank/DDBJ databases">
        <authorList>
            <person name="Guldener U."/>
        </authorList>
    </citation>
    <scope>NUCLEOTIDE SEQUENCE [LARGE SCALE GENOMIC DNA]</scope>
    <source>
        <strain evidence="2">V64-1</strain>
    </source>
</reference>
<gene>
    <name evidence="1" type="ORF">FRV6_12022</name>
</gene>
<proteinExistence type="predicted"/>
<organism evidence="1 2">
    <name type="scientific">Fusarium oxysporum</name>
    <name type="common">Fusarium vascular wilt</name>
    <dbReference type="NCBI Taxonomy" id="5507"/>
    <lineage>
        <taxon>Eukaryota</taxon>
        <taxon>Fungi</taxon>
        <taxon>Dikarya</taxon>
        <taxon>Ascomycota</taxon>
        <taxon>Pezizomycotina</taxon>
        <taxon>Sordariomycetes</taxon>
        <taxon>Hypocreomycetidae</taxon>
        <taxon>Hypocreales</taxon>
        <taxon>Nectriaceae</taxon>
        <taxon>Fusarium</taxon>
        <taxon>Fusarium oxysporum species complex</taxon>
    </lineage>
</organism>
<protein>
    <submittedName>
        <fullName evidence="1">Uncharacterized protein</fullName>
    </submittedName>
</protein>
<name>A0A2H3TJQ1_FUSOX</name>
<dbReference type="Proteomes" id="UP000219369">
    <property type="component" value="Unassembled WGS sequence"/>
</dbReference>
<sequence length="107" mass="11497">MANMTGLPKDDSLTKATFVRPSDILAPLVVADPIRTSLQSRFLSVLLQPFTFLNRAAFANAIGTVQFVTRTATDEMQPHLVVRPCPTATDLAAITKRTAHGSASEGE</sequence>
<accession>A0A2H3TJQ1</accession>
<evidence type="ECO:0000313" key="1">
    <source>
        <dbReference type="EMBL" id="SCO87895.1"/>
    </source>
</evidence>
<dbReference type="AlphaFoldDB" id="A0A2H3TJQ1"/>
<dbReference type="EMBL" id="FMJY01000007">
    <property type="protein sequence ID" value="SCO87895.1"/>
    <property type="molecule type" value="Genomic_DNA"/>
</dbReference>